<evidence type="ECO:0000256" key="1">
    <source>
        <dbReference type="SAM" id="MobiDB-lite"/>
    </source>
</evidence>
<name>A0A8D8BAF8_CULPI</name>
<accession>A0A8D8BAF8</accession>
<evidence type="ECO:0000313" key="2">
    <source>
        <dbReference type="EMBL" id="CAG6471827.1"/>
    </source>
</evidence>
<sequence length="140" mass="14551">MSVPFSSHSINLFPFFVSDNTPCPIPTLRTPTRESASRRHPPGTSRTERTSTDLRQGRIARRWTLAAAAAPVVAAVAAVTGTAAEPAIDAAKAEVVATAETAEGVGMSGGIEAGHDHQRNDHRMTGGIIAQSPVAKLAAT</sequence>
<feature type="region of interest" description="Disordered" evidence="1">
    <location>
        <begin position="26"/>
        <end position="56"/>
    </location>
</feature>
<reference evidence="2" key="1">
    <citation type="submission" date="2021-05" db="EMBL/GenBank/DDBJ databases">
        <authorList>
            <person name="Alioto T."/>
            <person name="Alioto T."/>
            <person name="Gomez Garrido J."/>
        </authorList>
    </citation>
    <scope>NUCLEOTIDE SEQUENCE</scope>
</reference>
<dbReference type="AlphaFoldDB" id="A0A8D8BAF8"/>
<protein>
    <submittedName>
        <fullName evidence="2">(northern house mosquito) hypothetical protein</fullName>
    </submittedName>
</protein>
<organism evidence="2">
    <name type="scientific">Culex pipiens</name>
    <name type="common">House mosquito</name>
    <dbReference type="NCBI Taxonomy" id="7175"/>
    <lineage>
        <taxon>Eukaryota</taxon>
        <taxon>Metazoa</taxon>
        <taxon>Ecdysozoa</taxon>
        <taxon>Arthropoda</taxon>
        <taxon>Hexapoda</taxon>
        <taxon>Insecta</taxon>
        <taxon>Pterygota</taxon>
        <taxon>Neoptera</taxon>
        <taxon>Endopterygota</taxon>
        <taxon>Diptera</taxon>
        <taxon>Nematocera</taxon>
        <taxon>Culicoidea</taxon>
        <taxon>Culicidae</taxon>
        <taxon>Culicinae</taxon>
        <taxon>Culicini</taxon>
        <taxon>Culex</taxon>
        <taxon>Culex</taxon>
    </lineage>
</organism>
<proteinExistence type="predicted"/>
<feature type="compositionally biased region" description="Basic and acidic residues" evidence="1">
    <location>
        <begin position="46"/>
        <end position="56"/>
    </location>
</feature>
<dbReference type="EMBL" id="HBUE01068782">
    <property type="protein sequence ID" value="CAG6471827.1"/>
    <property type="molecule type" value="Transcribed_RNA"/>
</dbReference>